<dbReference type="Proteomes" id="UP001596392">
    <property type="component" value="Unassembled WGS sequence"/>
</dbReference>
<evidence type="ECO:0000313" key="11">
    <source>
        <dbReference type="Proteomes" id="UP001596392"/>
    </source>
</evidence>
<dbReference type="RefSeq" id="WP_376806283.1">
    <property type="nucleotide sequence ID" value="NZ_JBHTAC010000009.1"/>
</dbReference>
<protein>
    <recommendedName>
        <fullName evidence="3 7">Dihydrofolate reductase</fullName>
        <ecNumber evidence="3 7">1.5.1.3</ecNumber>
    </recommendedName>
</protein>
<dbReference type="CDD" id="cd00209">
    <property type="entry name" value="DHFR"/>
    <property type="match status" value="1"/>
</dbReference>
<gene>
    <name evidence="10" type="ORF">ACFQO7_11150</name>
</gene>
<dbReference type="InterPro" id="IPR017925">
    <property type="entry name" value="DHFR_CS"/>
</dbReference>
<dbReference type="PROSITE" id="PS51330">
    <property type="entry name" value="DHFR_2"/>
    <property type="match status" value="1"/>
</dbReference>
<dbReference type="PANTHER" id="PTHR48069:SF3">
    <property type="entry name" value="DIHYDROFOLATE REDUCTASE"/>
    <property type="match status" value="1"/>
</dbReference>
<proteinExistence type="inferred from homology"/>
<dbReference type="SUPFAM" id="SSF53597">
    <property type="entry name" value="Dihydrofolate reductase-like"/>
    <property type="match status" value="1"/>
</dbReference>
<evidence type="ECO:0000256" key="3">
    <source>
        <dbReference type="ARBA" id="ARBA00012856"/>
    </source>
</evidence>
<evidence type="ECO:0000256" key="5">
    <source>
        <dbReference type="ARBA" id="ARBA00022857"/>
    </source>
</evidence>
<reference evidence="11" key="1">
    <citation type="journal article" date="2019" name="Int. J. Syst. Evol. Microbiol.">
        <title>The Global Catalogue of Microorganisms (GCM) 10K type strain sequencing project: providing services to taxonomists for standard genome sequencing and annotation.</title>
        <authorList>
            <consortium name="The Broad Institute Genomics Platform"/>
            <consortium name="The Broad Institute Genome Sequencing Center for Infectious Disease"/>
            <person name="Wu L."/>
            <person name="Ma J."/>
        </authorList>
    </citation>
    <scope>NUCLEOTIDE SEQUENCE [LARGE SCALE GENOMIC DNA]</scope>
    <source>
        <strain evidence="11">CGMCC 1.9106</strain>
    </source>
</reference>
<feature type="domain" description="DHFR" evidence="9">
    <location>
        <begin position="2"/>
        <end position="167"/>
    </location>
</feature>
<evidence type="ECO:0000256" key="6">
    <source>
        <dbReference type="ARBA" id="ARBA00023002"/>
    </source>
</evidence>
<evidence type="ECO:0000313" key="10">
    <source>
        <dbReference type="EMBL" id="MFC7243031.1"/>
    </source>
</evidence>
<comment type="similarity">
    <text evidence="2 7 8">Belongs to the dihydrofolate reductase family.</text>
</comment>
<evidence type="ECO:0000256" key="7">
    <source>
        <dbReference type="PIRNR" id="PIRNR000194"/>
    </source>
</evidence>
<evidence type="ECO:0000256" key="1">
    <source>
        <dbReference type="ARBA" id="ARBA00004903"/>
    </source>
</evidence>
<keyword evidence="6 7" id="KW-0560">Oxidoreductase</keyword>
<dbReference type="GO" id="GO:0004146">
    <property type="term" value="F:dihydrofolate reductase activity"/>
    <property type="evidence" value="ECO:0007669"/>
    <property type="project" value="UniProtKB-EC"/>
</dbReference>
<dbReference type="InterPro" id="IPR012259">
    <property type="entry name" value="DHFR"/>
</dbReference>
<evidence type="ECO:0000256" key="2">
    <source>
        <dbReference type="ARBA" id="ARBA00009539"/>
    </source>
</evidence>
<organism evidence="10 11">
    <name type="scientific">Catellatospora aurea</name>
    <dbReference type="NCBI Taxonomy" id="1337874"/>
    <lineage>
        <taxon>Bacteria</taxon>
        <taxon>Bacillati</taxon>
        <taxon>Actinomycetota</taxon>
        <taxon>Actinomycetes</taxon>
        <taxon>Micromonosporales</taxon>
        <taxon>Micromonosporaceae</taxon>
        <taxon>Catellatospora</taxon>
    </lineage>
</organism>
<dbReference type="PRINTS" id="PR00070">
    <property type="entry name" value="DHFR"/>
</dbReference>
<comment type="catalytic activity">
    <reaction evidence="7">
        <text>(6S)-5,6,7,8-tetrahydrofolate + NADP(+) = 7,8-dihydrofolate + NADPH + H(+)</text>
        <dbReference type="Rhea" id="RHEA:15009"/>
        <dbReference type="ChEBI" id="CHEBI:15378"/>
        <dbReference type="ChEBI" id="CHEBI:57451"/>
        <dbReference type="ChEBI" id="CHEBI:57453"/>
        <dbReference type="ChEBI" id="CHEBI:57783"/>
        <dbReference type="ChEBI" id="CHEBI:58349"/>
        <dbReference type="EC" id="1.5.1.3"/>
    </reaction>
</comment>
<evidence type="ECO:0000256" key="8">
    <source>
        <dbReference type="RuleBase" id="RU004474"/>
    </source>
</evidence>
<dbReference type="PANTHER" id="PTHR48069">
    <property type="entry name" value="DIHYDROFOLATE REDUCTASE"/>
    <property type="match status" value="1"/>
</dbReference>
<accession>A0ABW2GSR5</accession>
<comment type="pathway">
    <text evidence="1 7">Cofactor biosynthesis; tetrahydrofolate biosynthesis; 5,6,7,8-tetrahydrofolate from 7,8-dihydrofolate: step 1/1.</text>
</comment>
<evidence type="ECO:0000259" key="9">
    <source>
        <dbReference type="PROSITE" id="PS51330"/>
    </source>
</evidence>
<dbReference type="EMBL" id="JBHTAC010000009">
    <property type="protein sequence ID" value="MFC7243031.1"/>
    <property type="molecule type" value="Genomic_DNA"/>
</dbReference>
<keyword evidence="11" id="KW-1185">Reference proteome</keyword>
<dbReference type="PROSITE" id="PS00075">
    <property type="entry name" value="DHFR_1"/>
    <property type="match status" value="1"/>
</dbReference>
<comment type="caution">
    <text evidence="10">The sequence shown here is derived from an EMBL/GenBank/DDBJ whole genome shotgun (WGS) entry which is preliminary data.</text>
</comment>
<dbReference type="Gene3D" id="3.40.430.10">
    <property type="entry name" value="Dihydrofolate Reductase, subunit A"/>
    <property type="match status" value="1"/>
</dbReference>
<evidence type="ECO:0000256" key="4">
    <source>
        <dbReference type="ARBA" id="ARBA00022563"/>
    </source>
</evidence>
<dbReference type="Pfam" id="PF00186">
    <property type="entry name" value="DHFR_1"/>
    <property type="match status" value="1"/>
</dbReference>
<dbReference type="PIRSF" id="PIRSF000194">
    <property type="entry name" value="DHFR"/>
    <property type="match status" value="1"/>
</dbReference>
<keyword evidence="4 7" id="KW-0554">One-carbon metabolism</keyword>
<sequence length="167" mass="18387">MTVSLIVAADVNDVIGLEGDLPWTLPADLRRFKRLTTGHVVVMGRRTHESIVARLGHPLPGRFSVVVSRRAGSTGDSNVLFQADLPSALAVARGIEAFTGRDEVFIIGGAQVYAQTLDQVDRVYLTRVHKHVAGDVMMPADWLKPFTLVEEEAHLDDGYSFLTYERS</sequence>
<keyword evidence="5 7" id="KW-0521">NADP</keyword>
<dbReference type="InterPro" id="IPR001796">
    <property type="entry name" value="DHFR_dom"/>
</dbReference>
<name>A0ABW2GSR5_9ACTN</name>
<dbReference type="InterPro" id="IPR024072">
    <property type="entry name" value="DHFR-like_dom_sf"/>
</dbReference>
<dbReference type="EC" id="1.5.1.3" evidence="3 7"/>
<comment type="function">
    <text evidence="7">Key enzyme in folate metabolism. Catalyzes an essential reaction for de novo glycine and purine synthesis, and for DNA precursor synthesis.</text>
</comment>